<evidence type="ECO:0000256" key="1">
    <source>
        <dbReference type="SAM" id="Phobius"/>
    </source>
</evidence>
<evidence type="ECO:0000313" key="2">
    <source>
        <dbReference type="EMBL" id="GAE90669.1"/>
    </source>
</evidence>
<reference evidence="2" key="1">
    <citation type="journal article" date="2014" name="Genome Announc.">
        <title>Draft Genome Sequence of Clostridium straminisolvens Strain JCM 21531T, Isolated from a Cellulose-Degrading Bacterial Community.</title>
        <authorList>
            <person name="Yuki M."/>
            <person name="Oshima K."/>
            <person name="Suda W."/>
            <person name="Sakamoto M."/>
            <person name="Kitamura K."/>
            <person name="Iida T."/>
            <person name="Hattori M."/>
            <person name="Ohkuma M."/>
        </authorList>
    </citation>
    <scope>NUCLEOTIDE SEQUENCE [LARGE SCALE GENOMIC DNA]</scope>
    <source>
        <strain evidence="2">JCM 21531</strain>
    </source>
</reference>
<keyword evidence="1" id="KW-0472">Membrane</keyword>
<dbReference type="EMBL" id="BAVR01000083">
    <property type="protein sequence ID" value="GAE90669.1"/>
    <property type="molecule type" value="Genomic_DNA"/>
</dbReference>
<feature type="transmembrane region" description="Helical" evidence="1">
    <location>
        <begin position="56"/>
        <end position="74"/>
    </location>
</feature>
<keyword evidence="3" id="KW-1185">Reference proteome</keyword>
<name>W4VD38_9FIRM</name>
<feature type="transmembrane region" description="Helical" evidence="1">
    <location>
        <begin position="20"/>
        <end position="44"/>
    </location>
</feature>
<comment type="caution">
    <text evidence="2">The sequence shown here is derived from an EMBL/GenBank/DDBJ whole genome shotgun (WGS) entry which is preliminary data.</text>
</comment>
<keyword evidence="1" id="KW-1133">Transmembrane helix</keyword>
<dbReference type="Proteomes" id="UP000019109">
    <property type="component" value="Unassembled WGS sequence"/>
</dbReference>
<gene>
    <name evidence="2" type="ORF">JCM21531_4300</name>
</gene>
<evidence type="ECO:0000313" key="3">
    <source>
        <dbReference type="Proteomes" id="UP000019109"/>
    </source>
</evidence>
<keyword evidence="1" id="KW-0812">Transmembrane</keyword>
<dbReference type="AlphaFoldDB" id="W4VD38"/>
<accession>W4VD38</accession>
<organism evidence="2 3">
    <name type="scientific">Acetivibrio straminisolvens JCM 21531</name>
    <dbReference type="NCBI Taxonomy" id="1294263"/>
    <lineage>
        <taxon>Bacteria</taxon>
        <taxon>Bacillati</taxon>
        <taxon>Bacillota</taxon>
        <taxon>Clostridia</taxon>
        <taxon>Eubacteriales</taxon>
        <taxon>Oscillospiraceae</taxon>
        <taxon>Acetivibrio</taxon>
    </lineage>
</organism>
<protein>
    <submittedName>
        <fullName evidence="2">Uncharacterized protein</fullName>
    </submittedName>
</protein>
<sequence length="77" mass="9147">MELVILFISSTISSNSFDIYFTFPATLVICSGVIFICISIFSPLPAKQIEYQLCKLYHYLLFNSIKLTFLYYFYYYY</sequence>
<proteinExistence type="predicted"/>